<comment type="caution">
    <text evidence="3">The sequence shown here is derived from an EMBL/GenBank/DDBJ whole genome shotgun (WGS) entry which is preliminary data.</text>
</comment>
<dbReference type="SUPFAM" id="SSF51658">
    <property type="entry name" value="Xylose isomerase-like"/>
    <property type="match status" value="1"/>
</dbReference>
<reference evidence="3 4" key="1">
    <citation type="submission" date="2013-12" db="EMBL/GenBank/DDBJ databases">
        <title>Annotated genome of Streptomyces scopuliridis.</title>
        <authorList>
            <person name="Olson J.B."/>
        </authorList>
    </citation>
    <scope>NUCLEOTIDE SEQUENCE [LARGE SCALE GENOMIC DNA]</scope>
    <source>
        <strain evidence="3 4">RB72</strain>
    </source>
</reference>
<feature type="domain" description="Xylose isomerase-like TIM barrel" evidence="2">
    <location>
        <begin position="39"/>
        <end position="141"/>
    </location>
</feature>
<accession>A0A2T7T7C8</accession>
<dbReference type="InterPro" id="IPR013022">
    <property type="entry name" value="Xyl_isomerase-like_TIM-brl"/>
</dbReference>
<feature type="region of interest" description="Disordered" evidence="1">
    <location>
        <begin position="1"/>
        <end position="29"/>
    </location>
</feature>
<evidence type="ECO:0000259" key="2">
    <source>
        <dbReference type="Pfam" id="PF01261"/>
    </source>
</evidence>
<gene>
    <name evidence="3" type="ORF">Y717_19735</name>
</gene>
<dbReference type="Gene3D" id="3.20.20.150">
    <property type="entry name" value="Divalent-metal-dependent TIM barrel enzymes"/>
    <property type="match status" value="1"/>
</dbReference>
<dbReference type="Proteomes" id="UP000245992">
    <property type="component" value="Unassembled WGS sequence"/>
</dbReference>
<dbReference type="STRING" id="1440053.GCA_000718095_01462"/>
<proteinExistence type="predicted"/>
<dbReference type="EMBL" id="AZSP01000157">
    <property type="protein sequence ID" value="PVE11028.1"/>
    <property type="molecule type" value="Genomic_DNA"/>
</dbReference>
<name>A0A2T7T7C8_9ACTN</name>
<keyword evidence="4" id="KW-1185">Reference proteome</keyword>
<evidence type="ECO:0000313" key="4">
    <source>
        <dbReference type="Proteomes" id="UP000245992"/>
    </source>
</evidence>
<evidence type="ECO:0000256" key="1">
    <source>
        <dbReference type="SAM" id="MobiDB-lite"/>
    </source>
</evidence>
<organism evidence="3 4">
    <name type="scientific">Streptomyces scopuliridis RB72</name>
    <dbReference type="NCBI Taxonomy" id="1440053"/>
    <lineage>
        <taxon>Bacteria</taxon>
        <taxon>Bacillati</taxon>
        <taxon>Actinomycetota</taxon>
        <taxon>Actinomycetes</taxon>
        <taxon>Kitasatosporales</taxon>
        <taxon>Streptomycetaceae</taxon>
        <taxon>Streptomyces</taxon>
    </lineage>
</organism>
<protein>
    <recommendedName>
        <fullName evidence="2">Xylose isomerase-like TIM barrel domain-containing protein</fullName>
    </recommendedName>
</protein>
<dbReference type="AlphaFoldDB" id="A0A2T7T7C8"/>
<evidence type="ECO:0000313" key="3">
    <source>
        <dbReference type="EMBL" id="PVE11028.1"/>
    </source>
</evidence>
<dbReference type="Pfam" id="PF01261">
    <property type="entry name" value="AP_endonuc_2"/>
    <property type="match status" value="1"/>
</dbReference>
<dbReference type="RefSeq" id="WP_078490513.1">
    <property type="nucleotide sequence ID" value="NZ_AZSP01000157.1"/>
</dbReference>
<sequence length="163" mass="17289">MSHTAQDWPSGAAVLQFPHTTRDGRSVQDAPAASWQRVLDEVAAEGFDHVDLTDSRLRPGDLSPARPAELSRTLKECGLGVSAISVTRRSVIDPDPGTAAANADYLLRSLDAAAELGTTLVCAGLHRSLTDRDCLRRVLAVKLPAVAAARAEAGQDRTEGVRP</sequence>
<dbReference type="InterPro" id="IPR036237">
    <property type="entry name" value="Xyl_isomerase-like_sf"/>
</dbReference>
<dbReference type="OrthoDB" id="3325478at2"/>